<protein>
    <recommendedName>
        <fullName evidence="4">ABC-2 type transport system permease protein</fullName>
    </recommendedName>
</protein>
<feature type="transmembrane region" description="Helical" evidence="1">
    <location>
        <begin position="20"/>
        <end position="37"/>
    </location>
</feature>
<feature type="transmembrane region" description="Helical" evidence="1">
    <location>
        <begin position="109"/>
        <end position="137"/>
    </location>
</feature>
<keyword evidence="1" id="KW-1133">Transmembrane helix</keyword>
<evidence type="ECO:0000313" key="2">
    <source>
        <dbReference type="EMBL" id="EHQ89817.1"/>
    </source>
</evidence>
<keyword evidence="1" id="KW-0472">Membrane</keyword>
<dbReference type="OrthoDB" id="1706490at2"/>
<evidence type="ECO:0008006" key="4">
    <source>
        <dbReference type="Google" id="ProtNLM"/>
    </source>
</evidence>
<gene>
    <name evidence="2" type="ORF">DesyoDRAFT_2764</name>
</gene>
<keyword evidence="3" id="KW-1185">Reference proteome</keyword>
<dbReference type="STRING" id="768710.DesyoDRAFT_2764"/>
<dbReference type="AlphaFoldDB" id="H5Y4T1"/>
<dbReference type="InterPro" id="IPR023264">
    <property type="entry name" value="ABC_transptr_acetoin_YtrC/YtrD"/>
</dbReference>
<sequence length="674" mass="77651">MTFKISLFKKTLILNDFKRFWWVSALYTLALMAYIPFSHLMNAMGMDVWETFWIQDTIDRTLSFSQGGVQALLVCTVPVLMAVLIFRYLQADKSAVMMHSLPFKRSSHYASHCLAGFVLLIMPAVLNSLLLIVLKYWTVLGSFYTLSKIFTWLGLNIFFCMLFYSIAVFAGMLTGSSVAQIVFTYIIQILPIGIYALLKFSLEQLLFGFAEAPYALFNQDNYPLFWLLNGGFPRNPQTLGYFAAYILAAAAFLVLGWFVYKHRRLETAGEIIAFPTLYPVFKYGVTFCLMLMGGTYFCGTSRQSLPMLIVGYALVSALGYFVAEILIHKSFRVLRFYKGYLRYALVIGILLGGLSLDVSGFVKRVPSPEEVEKIYFGYNYNDWFYFEKEKNPEFLESRYNDSKYFANNPPLLLESQENIAGVIELQKHLIKERKKGAGSYPYIIYTLKNGDYIIRRYNMNEADQSDAAFLKPIYESLEYKGLKFPAMNLVPEDIKMMSIRDDRSGKRPVDLTETEEIRELTELLKKETAEMPYEDMTSPRDPYIWLSVLENNNAKEIYDKRILVQSSFTSLINWFKDKGYYDQFALLLEDIESVELEKADSLGYASKAATRSRVKINEREVIEELLNINSSTDYNSNAVIVRFNIRNSSWEKHVSLDSPVSVKLKGYFRELENN</sequence>
<dbReference type="Proteomes" id="UP000005104">
    <property type="component" value="Chromosome"/>
</dbReference>
<proteinExistence type="predicted"/>
<feature type="transmembrane region" description="Helical" evidence="1">
    <location>
        <begin position="178"/>
        <end position="198"/>
    </location>
</feature>
<name>H5Y4T1_9FIRM</name>
<feature type="transmembrane region" description="Helical" evidence="1">
    <location>
        <begin position="239"/>
        <end position="260"/>
    </location>
</feature>
<organism evidence="2 3">
    <name type="scientific">Desulfosporosinus youngiae DSM 17734</name>
    <dbReference type="NCBI Taxonomy" id="768710"/>
    <lineage>
        <taxon>Bacteria</taxon>
        <taxon>Bacillati</taxon>
        <taxon>Bacillota</taxon>
        <taxon>Clostridia</taxon>
        <taxon>Eubacteriales</taxon>
        <taxon>Desulfitobacteriaceae</taxon>
        <taxon>Desulfosporosinus</taxon>
    </lineage>
</organism>
<feature type="transmembrane region" description="Helical" evidence="1">
    <location>
        <begin position="280"/>
        <end position="297"/>
    </location>
</feature>
<dbReference type="PRINTS" id="PR02026">
    <property type="entry name" value="YTRCYTRDABC"/>
</dbReference>
<evidence type="ECO:0000313" key="3">
    <source>
        <dbReference type="Proteomes" id="UP000005104"/>
    </source>
</evidence>
<dbReference type="EMBL" id="CM001441">
    <property type="protein sequence ID" value="EHQ89817.1"/>
    <property type="molecule type" value="Genomic_DNA"/>
</dbReference>
<dbReference type="RefSeq" id="WP_007783916.1">
    <property type="nucleotide sequence ID" value="NZ_CM001441.1"/>
</dbReference>
<feature type="transmembrane region" description="Helical" evidence="1">
    <location>
        <begin position="309"/>
        <end position="328"/>
    </location>
</feature>
<feature type="transmembrane region" description="Helical" evidence="1">
    <location>
        <begin position="149"/>
        <end position="171"/>
    </location>
</feature>
<dbReference type="HOGENOM" id="CLU_017352_1_0_9"/>
<accession>H5Y4T1</accession>
<keyword evidence="1" id="KW-0812">Transmembrane</keyword>
<evidence type="ECO:0000256" key="1">
    <source>
        <dbReference type="SAM" id="Phobius"/>
    </source>
</evidence>
<reference evidence="2 3" key="1">
    <citation type="submission" date="2011-11" db="EMBL/GenBank/DDBJ databases">
        <title>The Noncontiguous Finished genome of Desulfosporosinus youngiae DSM 17734.</title>
        <authorList>
            <consortium name="US DOE Joint Genome Institute (JGI-PGF)"/>
            <person name="Lucas S."/>
            <person name="Han J."/>
            <person name="Lapidus A."/>
            <person name="Cheng J.-F."/>
            <person name="Goodwin L."/>
            <person name="Pitluck S."/>
            <person name="Peters L."/>
            <person name="Ovchinnikova G."/>
            <person name="Lu M."/>
            <person name="Land M.L."/>
            <person name="Hauser L."/>
            <person name="Pester M."/>
            <person name="Spring S."/>
            <person name="Ollivier B."/>
            <person name="Rattei T."/>
            <person name="Klenk H.-P."/>
            <person name="Wagner M."/>
            <person name="Loy A."/>
            <person name="Woyke T.J."/>
        </authorList>
    </citation>
    <scope>NUCLEOTIDE SEQUENCE [LARGE SCALE GENOMIC DNA]</scope>
    <source>
        <strain evidence="2 3">DSM 17734</strain>
    </source>
</reference>
<feature type="transmembrane region" description="Helical" evidence="1">
    <location>
        <begin position="69"/>
        <end position="89"/>
    </location>
</feature>
<feature type="transmembrane region" description="Helical" evidence="1">
    <location>
        <begin position="340"/>
        <end position="362"/>
    </location>
</feature>
<dbReference type="eggNOG" id="COG0474">
    <property type="taxonomic scope" value="Bacteria"/>
</dbReference>